<dbReference type="EMBL" id="JYFN01000132">
    <property type="protein sequence ID" value="KJE19302.1"/>
    <property type="molecule type" value="Genomic_DNA"/>
</dbReference>
<sequence length="103" mass="11236">MPDLQQRVLIILRDADAPTRPAELASTQMAPYFPDGCPPTRPAGLARPAHYQPHADTVCPACIASWSSHHVVSDPATVPDPTPPALRFTWTTAWENDHTALDD</sequence>
<evidence type="ECO:0000313" key="2">
    <source>
        <dbReference type="Proteomes" id="UP000032545"/>
    </source>
</evidence>
<dbReference type="PATRIC" id="fig|1502723.3.peg.1412"/>
<accession>A0A0D8B7F5</accession>
<dbReference type="AlphaFoldDB" id="A0A0D8B7F5"/>
<dbReference type="RefSeq" id="WP_044888787.1">
    <property type="nucleotide sequence ID" value="NZ_JYFN01000132.1"/>
</dbReference>
<organism evidence="1 2">
    <name type="scientific">Frankia torreyi</name>
    <dbReference type="NCBI Taxonomy" id="1856"/>
    <lineage>
        <taxon>Bacteria</taxon>
        <taxon>Bacillati</taxon>
        <taxon>Actinomycetota</taxon>
        <taxon>Actinomycetes</taxon>
        <taxon>Frankiales</taxon>
        <taxon>Frankiaceae</taxon>
        <taxon>Frankia</taxon>
    </lineage>
</organism>
<dbReference type="Proteomes" id="UP000032545">
    <property type="component" value="Unassembled WGS sequence"/>
</dbReference>
<dbReference type="OrthoDB" id="3212982at2"/>
<reference evidence="1 2" key="2">
    <citation type="journal article" date="2016" name="Genome Announc.">
        <title>Permanent Draft Genome Sequences for Two Variants of Frankia sp. Strain CpI1, the First Frankia Strain Isolated from Root Nodules of Comptonia peregrina.</title>
        <authorList>
            <person name="Oshone R."/>
            <person name="Hurst S.G.IV."/>
            <person name="Abebe-Akele F."/>
            <person name="Simpson S."/>
            <person name="Morris K."/>
            <person name="Thomas W.K."/>
            <person name="Tisa L.S."/>
        </authorList>
    </citation>
    <scope>NUCLEOTIDE SEQUENCE [LARGE SCALE GENOMIC DNA]</scope>
    <source>
        <strain evidence="2">CpI1-S</strain>
    </source>
</reference>
<comment type="caution">
    <text evidence="1">The sequence shown here is derived from an EMBL/GenBank/DDBJ whole genome shotgun (WGS) entry which is preliminary data.</text>
</comment>
<evidence type="ECO:0000313" key="1">
    <source>
        <dbReference type="EMBL" id="KJE19302.1"/>
    </source>
</evidence>
<gene>
    <name evidence="1" type="ORF">FF36_06425</name>
</gene>
<keyword evidence="2" id="KW-1185">Reference proteome</keyword>
<protein>
    <submittedName>
        <fullName evidence="1">Uncharacterized protein</fullName>
    </submittedName>
</protein>
<name>A0A0D8B7F5_9ACTN</name>
<reference evidence="2" key="1">
    <citation type="submission" date="2015-02" db="EMBL/GenBank/DDBJ databases">
        <title>Draft Genome of Frankia sp. CpI1-S.</title>
        <authorList>
            <person name="Oshone R.T."/>
            <person name="Ngom M."/>
            <person name="Ghodhbane-Gtari F."/>
            <person name="Gtari M."/>
            <person name="Morris K."/>
            <person name="Thomas K."/>
            <person name="Sen A."/>
            <person name="Tisa L.S."/>
        </authorList>
    </citation>
    <scope>NUCLEOTIDE SEQUENCE [LARGE SCALE GENOMIC DNA]</scope>
    <source>
        <strain evidence="2">CpI1-S</strain>
    </source>
</reference>
<proteinExistence type="predicted"/>